<sequence length="283" mass="31585">MNNKNNDILSSTPANPDNKTVEADATGVKDQNLYLNNATLNIEGKLNIEDQFNADSLTVQKDVNSNCDFFIGGNLSGEDSCSLKETILNGSITVTSNSSTQPLFNNIADPVSQRDAITFNYYKKSCVQAYTCFIDHRGTFSLKKDSLVYLKTQSSKDFENYTPMYRNYFYVDPQHIRIRSPGIYQVTFEITRMGGQHSGNDEVNLFLRLNSGGQSENLCTADTRGHYRTDRTCTSLYAIFSITDVPSSNLPSVSVFTGGHINSMFSSVSVIWFPFAARFSEED</sequence>
<evidence type="ECO:0000313" key="1">
    <source>
        <dbReference type="EMBL" id="SYX09007.1"/>
    </source>
</evidence>
<dbReference type="OrthoDB" id="19134at2"/>
<reference evidence="2" key="1">
    <citation type="submission" date="2017-11" db="EMBL/GenBank/DDBJ databases">
        <authorList>
            <person name="Seth-Smith MB H."/>
        </authorList>
    </citation>
    <scope>NUCLEOTIDE SEQUENCE [LARGE SCALE GENOMIC DNA]</scope>
</reference>
<name>A0A3B0Q7Y9_9CHLA</name>
<dbReference type="AlphaFoldDB" id="A0A3B0Q7Y9"/>
<dbReference type="EMBL" id="LS992154">
    <property type="protein sequence ID" value="SYX09007.1"/>
    <property type="molecule type" value="Genomic_DNA"/>
</dbReference>
<dbReference type="RefSeq" id="WP_117274314.1">
    <property type="nucleotide sequence ID" value="NZ_LS992154.1"/>
</dbReference>
<organism evidence="1 2">
    <name type="scientific">Chlamydia poikilotherma</name>
    <dbReference type="NCBI Taxonomy" id="1967783"/>
    <lineage>
        <taxon>Bacteria</taxon>
        <taxon>Pseudomonadati</taxon>
        <taxon>Chlamydiota</taxon>
        <taxon>Chlamydiia</taxon>
        <taxon>Chlamydiales</taxon>
        <taxon>Chlamydiaceae</taxon>
        <taxon>Chlamydia/Chlamydophila group</taxon>
        <taxon>Chlamydia</taxon>
    </lineage>
</organism>
<accession>A0A3B0Q7Y9</accession>
<proteinExistence type="predicted"/>
<gene>
    <name evidence="1" type="ORF">C834K_0553</name>
</gene>
<dbReference type="Proteomes" id="UP000258476">
    <property type="component" value="Chromosome"/>
</dbReference>
<dbReference type="KEGG" id="chla:C834K_0553"/>
<keyword evidence="2" id="KW-1185">Reference proteome</keyword>
<evidence type="ECO:0000313" key="2">
    <source>
        <dbReference type="Proteomes" id="UP000258476"/>
    </source>
</evidence>
<protein>
    <submittedName>
        <fullName evidence="1">Uncharacterized protein</fullName>
    </submittedName>
</protein>